<dbReference type="KEGG" id="api:103308103"/>
<evidence type="ECO:0000256" key="4">
    <source>
        <dbReference type="ARBA" id="ARBA00022771"/>
    </source>
</evidence>
<reference evidence="15" key="1">
    <citation type="submission" date="2010-06" db="EMBL/GenBank/DDBJ databases">
        <authorList>
            <person name="Jiang H."/>
            <person name="Abraham K."/>
            <person name="Ali S."/>
            <person name="Alsbrooks S.L."/>
            <person name="Anim B.N."/>
            <person name="Anosike U.S."/>
            <person name="Attaway T."/>
            <person name="Bandaranaike D.P."/>
            <person name="Battles P.K."/>
            <person name="Bell S.N."/>
            <person name="Bell A.V."/>
            <person name="Beltran B."/>
            <person name="Bickham C."/>
            <person name="Bustamante Y."/>
            <person name="Caleb T."/>
            <person name="Canada A."/>
            <person name="Cardenas V."/>
            <person name="Carter K."/>
            <person name="Chacko J."/>
            <person name="Chandrabose M.N."/>
            <person name="Chavez D."/>
            <person name="Chavez A."/>
            <person name="Chen L."/>
            <person name="Chu H.-S."/>
            <person name="Claassen K.J."/>
            <person name="Cockrell R."/>
            <person name="Collins M."/>
            <person name="Cooper J.A."/>
            <person name="Cree A."/>
            <person name="Curry S.M."/>
            <person name="Da Y."/>
            <person name="Dao M.D."/>
            <person name="Das B."/>
            <person name="Davila M.-L."/>
            <person name="Davy-Carroll L."/>
            <person name="Denson S."/>
            <person name="Dinh H."/>
            <person name="Ebong V.E."/>
            <person name="Edwards J.R."/>
            <person name="Egan A."/>
            <person name="El-Daye J."/>
            <person name="Escobedo L."/>
            <person name="Fernandez S."/>
            <person name="Fernando P.R."/>
            <person name="Flagg N."/>
            <person name="Forbes L.D."/>
            <person name="Fowler R.G."/>
            <person name="Fu Q."/>
            <person name="Gabisi R.A."/>
            <person name="Ganer J."/>
            <person name="Garbino Pronczuk A."/>
            <person name="Garcia R.M."/>
            <person name="Garner T."/>
            <person name="Garrett T.E."/>
            <person name="Gonzalez D.A."/>
            <person name="Hamid H."/>
            <person name="Hawkins E.S."/>
            <person name="Hirani K."/>
            <person name="Hogues M.E."/>
            <person name="Hollins B."/>
            <person name="Hsiao C.-H."/>
            <person name="Jabil R."/>
            <person name="James M.L."/>
            <person name="Jhangiani S.N."/>
            <person name="Johnson B."/>
            <person name="Johnson Q."/>
            <person name="Joshi V."/>
            <person name="Kalu J.B."/>
            <person name="Kam C."/>
            <person name="Kashfia A."/>
            <person name="Keebler J."/>
            <person name="Kisamo H."/>
            <person name="Kovar C.L."/>
            <person name="Lago L.A."/>
            <person name="Lai C.-Y."/>
            <person name="Laidlaw J."/>
            <person name="Lara F."/>
            <person name="Le T.-K."/>
            <person name="Lee S.L."/>
            <person name="Legall F.H."/>
            <person name="Lemon S.J."/>
            <person name="Lewis L.R."/>
            <person name="Li B."/>
            <person name="Liu Y."/>
            <person name="Liu Y.-S."/>
            <person name="Lopez J."/>
            <person name="Lozado R.J."/>
            <person name="Lu J."/>
            <person name="Madu R.C."/>
            <person name="Maheshwari M."/>
            <person name="Maheshwari R."/>
            <person name="Malloy K."/>
            <person name="Martinez E."/>
            <person name="Mathew T."/>
            <person name="Mercado I.C."/>
            <person name="Mercado C."/>
            <person name="Meyer B."/>
            <person name="Montgomery K."/>
            <person name="Morgan M.B."/>
            <person name="Munidasa M."/>
            <person name="Nazareth L.V."/>
            <person name="Nelson J."/>
            <person name="Ng B.M."/>
            <person name="Nguyen N.B."/>
            <person name="Nguyen P.Q."/>
            <person name="Nguyen T."/>
            <person name="Obregon M."/>
            <person name="Okwuonu G.O."/>
            <person name="Onwere C.G."/>
            <person name="Orozco G."/>
            <person name="Parra A."/>
            <person name="Patel S."/>
            <person name="Patil S."/>
            <person name="Perez A."/>
            <person name="Perez Y."/>
            <person name="Pham C."/>
            <person name="Primus E.L."/>
            <person name="Pu L.-L."/>
            <person name="Puazo M."/>
            <person name="Qin X."/>
            <person name="Quiroz J.B."/>
            <person name="Reese J."/>
            <person name="Richards S."/>
            <person name="Rives C.M."/>
            <person name="Robberts R."/>
            <person name="Ruiz S.J."/>
            <person name="Ruiz M.J."/>
            <person name="Santibanez J."/>
            <person name="Schneider B.W."/>
            <person name="Sisson I."/>
            <person name="Smith M."/>
            <person name="Sodergren E."/>
            <person name="Song X.-Z."/>
            <person name="Song B.B."/>
            <person name="Summersgill H."/>
            <person name="Thelus R."/>
            <person name="Thornton R.D."/>
            <person name="Trejos Z.Y."/>
            <person name="Usmani K."/>
            <person name="Vattathil S."/>
            <person name="Villasana D."/>
            <person name="Walker D.L."/>
            <person name="Wang S."/>
            <person name="Wang K."/>
            <person name="White C.S."/>
            <person name="Williams A.C."/>
            <person name="Williamson J."/>
            <person name="Wilson K."/>
            <person name="Woghiren I.O."/>
            <person name="Woodworth J.R."/>
            <person name="Worley K.C."/>
            <person name="Wright R.A."/>
            <person name="Wu W."/>
            <person name="Young L."/>
            <person name="Zhang L."/>
            <person name="Zhang J."/>
            <person name="Zhu Y."/>
            <person name="Muzny D.M."/>
            <person name="Weinstock G."/>
            <person name="Gibbs R.A."/>
        </authorList>
    </citation>
    <scope>NUCLEOTIDE SEQUENCE [LARGE SCALE GENOMIC DNA]</scope>
    <source>
        <strain evidence="15">LSR1</strain>
    </source>
</reference>
<evidence type="ECO:0000256" key="1">
    <source>
        <dbReference type="ARBA" id="ARBA00004642"/>
    </source>
</evidence>
<dbReference type="Gene3D" id="6.20.210.20">
    <property type="entry name" value="THAP domain"/>
    <property type="match status" value="1"/>
</dbReference>
<keyword evidence="10" id="KW-0539">Nucleus</keyword>
<keyword evidence="3" id="KW-0479">Metal-binding</keyword>
<dbReference type="GO" id="GO:0043565">
    <property type="term" value="F:sequence-specific DNA binding"/>
    <property type="evidence" value="ECO:0007669"/>
    <property type="project" value="InterPro"/>
</dbReference>
<evidence type="ECO:0000256" key="10">
    <source>
        <dbReference type="ARBA" id="ARBA00023242"/>
    </source>
</evidence>
<organism evidence="14 15">
    <name type="scientific">Acyrthosiphon pisum</name>
    <name type="common">Pea aphid</name>
    <dbReference type="NCBI Taxonomy" id="7029"/>
    <lineage>
        <taxon>Eukaryota</taxon>
        <taxon>Metazoa</taxon>
        <taxon>Ecdysozoa</taxon>
        <taxon>Arthropoda</taxon>
        <taxon>Hexapoda</taxon>
        <taxon>Insecta</taxon>
        <taxon>Pterygota</taxon>
        <taxon>Neoptera</taxon>
        <taxon>Paraneoptera</taxon>
        <taxon>Hemiptera</taxon>
        <taxon>Sternorrhyncha</taxon>
        <taxon>Aphidomorpha</taxon>
        <taxon>Aphidoidea</taxon>
        <taxon>Aphididae</taxon>
        <taxon>Macrosiphini</taxon>
        <taxon>Acyrthosiphon</taxon>
    </lineage>
</organism>
<name>A0A8R2B2B2_ACYPI</name>
<evidence type="ECO:0000256" key="6">
    <source>
        <dbReference type="ARBA" id="ARBA00023015"/>
    </source>
</evidence>
<evidence type="ECO:0000256" key="2">
    <source>
        <dbReference type="ARBA" id="ARBA00006177"/>
    </source>
</evidence>
<keyword evidence="9" id="KW-0804">Transcription</keyword>
<evidence type="ECO:0000256" key="9">
    <source>
        <dbReference type="ARBA" id="ARBA00023163"/>
    </source>
</evidence>
<keyword evidence="4 12" id="KW-0863">Zinc-finger</keyword>
<dbReference type="AlphaFoldDB" id="A0A8R2B2B2"/>
<evidence type="ECO:0000313" key="14">
    <source>
        <dbReference type="EnsemblMetazoa" id="XP_008179066.1"/>
    </source>
</evidence>
<evidence type="ECO:0000256" key="3">
    <source>
        <dbReference type="ARBA" id="ARBA00022723"/>
    </source>
</evidence>
<accession>A0A8R2B2B2</accession>
<dbReference type="PROSITE" id="PS50950">
    <property type="entry name" value="ZF_THAP"/>
    <property type="match status" value="1"/>
</dbReference>
<proteinExistence type="inferred from homology"/>
<dbReference type="OrthoDB" id="6595317at2759"/>
<keyword evidence="6" id="KW-0805">Transcription regulation</keyword>
<dbReference type="SMART" id="SM00980">
    <property type="entry name" value="THAP"/>
    <property type="match status" value="1"/>
</dbReference>
<dbReference type="PANTHER" id="PTHR46600">
    <property type="entry name" value="THAP DOMAIN-CONTAINING"/>
    <property type="match status" value="1"/>
</dbReference>
<evidence type="ECO:0000256" key="8">
    <source>
        <dbReference type="ARBA" id="ARBA00023125"/>
    </source>
</evidence>
<evidence type="ECO:0000256" key="12">
    <source>
        <dbReference type="PROSITE-ProRule" id="PRU00309"/>
    </source>
</evidence>
<dbReference type="InterPro" id="IPR038441">
    <property type="entry name" value="THAP_Znf_sf"/>
</dbReference>
<keyword evidence="8 12" id="KW-0238">DNA-binding</keyword>
<dbReference type="Pfam" id="PF05485">
    <property type="entry name" value="THAP"/>
    <property type="match status" value="1"/>
</dbReference>
<dbReference type="GeneID" id="103308103"/>
<dbReference type="InterPro" id="IPR026516">
    <property type="entry name" value="THAP1/10"/>
</dbReference>
<comment type="subcellular location">
    <subcellularLocation>
        <location evidence="1">Nucleus</location>
        <location evidence="1">Nucleoplasm</location>
    </subcellularLocation>
</comment>
<sequence length="235" mass="27142">MVRMCSIPLCKGVTSKQHNVKLHKFAASEKLRHTWLHRIKSYYPNFKISNSSLVCSKHFSEIDFTKNAMSETFSLHKDAVPSLFDVDECVLVFNDSELNGGFNIPIPSIVEVMEVKQTEMSDISNISGRSNIDVLKSTQSLDFQVLENPKSMRNATNNAMERKILFGDFKADDLNTPRKLKQYWDVSQQIVSKHKYKIKMLHNKNAWLTKRIQNLCQTIKHLKEEKTIFDNCLCP</sequence>
<dbReference type="EnsemblMetazoa" id="XM_008180844.3">
    <property type="protein sequence ID" value="XP_008179066.1"/>
    <property type="gene ID" value="LOC103308103"/>
</dbReference>
<dbReference type="InterPro" id="IPR006612">
    <property type="entry name" value="THAP_Znf"/>
</dbReference>
<keyword evidence="15" id="KW-1185">Reference proteome</keyword>
<keyword evidence="7" id="KW-0175">Coiled coil</keyword>
<evidence type="ECO:0000259" key="13">
    <source>
        <dbReference type="PROSITE" id="PS50950"/>
    </source>
</evidence>
<comment type="similarity">
    <text evidence="2">Belongs to the THAP1 family.</text>
</comment>
<evidence type="ECO:0000256" key="5">
    <source>
        <dbReference type="ARBA" id="ARBA00022833"/>
    </source>
</evidence>
<feature type="domain" description="THAP-type" evidence="13">
    <location>
        <begin position="1"/>
        <end position="84"/>
    </location>
</feature>
<dbReference type="Proteomes" id="UP000007819">
    <property type="component" value="Chromosome A2"/>
</dbReference>
<reference evidence="14" key="2">
    <citation type="submission" date="2022-06" db="UniProtKB">
        <authorList>
            <consortium name="EnsemblMetazoa"/>
        </authorList>
    </citation>
    <scope>IDENTIFICATION</scope>
</reference>
<evidence type="ECO:0000256" key="7">
    <source>
        <dbReference type="ARBA" id="ARBA00023054"/>
    </source>
</evidence>
<protein>
    <recommendedName>
        <fullName evidence="13">THAP-type domain-containing protein</fullName>
    </recommendedName>
</protein>
<evidence type="ECO:0000256" key="11">
    <source>
        <dbReference type="ARBA" id="ARBA00023306"/>
    </source>
</evidence>
<dbReference type="GO" id="GO:0005654">
    <property type="term" value="C:nucleoplasm"/>
    <property type="evidence" value="ECO:0007669"/>
    <property type="project" value="UniProtKB-SubCell"/>
</dbReference>
<keyword evidence="11" id="KW-0131">Cell cycle</keyword>
<dbReference type="RefSeq" id="XP_008179066.1">
    <property type="nucleotide sequence ID" value="XM_008180844.2"/>
</dbReference>
<evidence type="ECO:0000313" key="15">
    <source>
        <dbReference type="Proteomes" id="UP000007819"/>
    </source>
</evidence>
<dbReference type="SUPFAM" id="SSF57716">
    <property type="entry name" value="Glucocorticoid receptor-like (DNA-binding domain)"/>
    <property type="match status" value="1"/>
</dbReference>
<dbReference type="GO" id="GO:0008270">
    <property type="term" value="F:zinc ion binding"/>
    <property type="evidence" value="ECO:0007669"/>
    <property type="project" value="UniProtKB-KW"/>
</dbReference>
<dbReference type="PANTHER" id="PTHR46600:SF1">
    <property type="entry name" value="THAP DOMAIN-CONTAINING PROTEIN 1"/>
    <property type="match status" value="1"/>
</dbReference>
<keyword evidence="5" id="KW-0862">Zinc</keyword>